<dbReference type="AlphaFoldDB" id="A0A926EI66"/>
<proteinExistence type="predicted"/>
<name>A0A926EI66_9FIRM</name>
<dbReference type="EMBL" id="JACRSY010000029">
    <property type="protein sequence ID" value="MBC8580834.1"/>
    <property type="molecule type" value="Genomic_DNA"/>
</dbReference>
<accession>A0A926EI66</accession>
<dbReference type="Proteomes" id="UP000655830">
    <property type="component" value="Unassembled WGS sequence"/>
</dbReference>
<keyword evidence="2" id="KW-1185">Reference proteome</keyword>
<organism evidence="1 2">
    <name type="scientific">Zhenhengia yiwuensis</name>
    <dbReference type="NCBI Taxonomy" id="2763666"/>
    <lineage>
        <taxon>Bacteria</taxon>
        <taxon>Bacillati</taxon>
        <taxon>Bacillota</taxon>
        <taxon>Clostridia</taxon>
        <taxon>Lachnospirales</taxon>
        <taxon>Lachnospiraceae</taxon>
        <taxon>Zhenhengia</taxon>
    </lineage>
</organism>
<evidence type="ECO:0000313" key="2">
    <source>
        <dbReference type="Proteomes" id="UP000655830"/>
    </source>
</evidence>
<comment type="caution">
    <text evidence="1">The sequence shown here is derived from an EMBL/GenBank/DDBJ whole genome shotgun (WGS) entry which is preliminary data.</text>
</comment>
<protein>
    <submittedName>
        <fullName evidence="1">Helix-turn-helix domain-containing protein</fullName>
    </submittedName>
</protein>
<dbReference type="RefSeq" id="WP_249333531.1">
    <property type="nucleotide sequence ID" value="NZ_JACRSY010000029.1"/>
</dbReference>
<evidence type="ECO:0000313" key="1">
    <source>
        <dbReference type="EMBL" id="MBC8580834.1"/>
    </source>
</evidence>
<sequence>MARLYSVIEATEQLSITKNKLYDLVRYGYIKPIKCDSIKIPSTEIDNFIGKWTGWDLSDLDNPKKIEYSKEES</sequence>
<reference evidence="1" key="1">
    <citation type="submission" date="2020-08" db="EMBL/GenBank/DDBJ databases">
        <title>Genome public.</title>
        <authorList>
            <person name="Liu C."/>
            <person name="Sun Q."/>
        </authorList>
    </citation>
    <scope>NUCLEOTIDE SEQUENCE</scope>
    <source>
        <strain evidence="1">NSJ-12</strain>
    </source>
</reference>
<gene>
    <name evidence="1" type="ORF">H8718_15050</name>
</gene>